<sequence>RDLLVTAAYIVVTFSVLIQGLTFGWLIKRLFPMSDEGQTNATQ</sequence>
<dbReference type="AlphaFoldDB" id="A0A382LWG6"/>
<keyword evidence="1" id="KW-0812">Transmembrane</keyword>
<proteinExistence type="predicted"/>
<keyword evidence="1" id="KW-1133">Transmembrane helix</keyword>
<keyword evidence="1" id="KW-0472">Membrane</keyword>
<evidence type="ECO:0000256" key="1">
    <source>
        <dbReference type="SAM" id="Phobius"/>
    </source>
</evidence>
<dbReference type="EMBL" id="UINC01088747">
    <property type="protein sequence ID" value="SVC39241.1"/>
    <property type="molecule type" value="Genomic_DNA"/>
</dbReference>
<accession>A0A382LWG6</accession>
<gene>
    <name evidence="2" type="ORF">METZ01_LOCUS292095</name>
</gene>
<evidence type="ECO:0000313" key="2">
    <source>
        <dbReference type="EMBL" id="SVC39241.1"/>
    </source>
</evidence>
<evidence type="ECO:0008006" key="3">
    <source>
        <dbReference type="Google" id="ProtNLM"/>
    </source>
</evidence>
<reference evidence="2" key="1">
    <citation type="submission" date="2018-05" db="EMBL/GenBank/DDBJ databases">
        <authorList>
            <person name="Lanie J.A."/>
            <person name="Ng W.-L."/>
            <person name="Kazmierczak K.M."/>
            <person name="Andrzejewski T.M."/>
            <person name="Davidsen T.M."/>
            <person name="Wayne K.J."/>
            <person name="Tettelin H."/>
            <person name="Glass J.I."/>
            <person name="Rusch D."/>
            <person name="Podicherti R."/>
            <person name="Tsui H.-C.T."/>
            <person name="Winkler M.E."/>
        </authorList>
    </citation>
    <scope>NUCLEOTIDE SEQUENCE</scope>
</reference>
<protein>
    <recommendedName>
        <fullName evidence="3">Cation/H+ exchanger domain-containing protein</fullName>
    </recommendedName>
</protein>
<organism evidence="2">
    <name type="scientific">marine metagenome</name>
    <dbReference type="NCBI Taxonomy" id="408172"/>
    <lineage>
        <taxon>unclassified sequences</taxon>
        <taxon>metagenomes</taxon>
        <taxon>ecological metagenomes</taxon>
    </lineage>
</organism>
<feature type="non-terminal residue" evidence="2">
    <location>
        <position position="1"/>
    </location>
</feature>
<feature type="transmembrane region" description="Helical" evidence="1">
    <location>
        <begin position="6"/>
        <end position="27"/>
    </location>
</feature>
<name>A0A382LWG6_9ZZZZ</name>